<dbReference type="InterPro" id="IPR009057">
    <property type="entry name" value="Homeodomain-like_sf"/>
</dbReference>
<evidence type="ECO:0000313" key="1">
    <source>
        <dbReference type="EMBL" id="MFF0457779.1"/>
    </source>
</evidence>
<dbReference type="EMBL" id="JBIALX010000019">
    <property type="protein sequence ID" value="MFF0457779.1"/>
    <property type="molecule type" value="Genomic_DNA"/>
</dbReference>
<proteinExistence type="predicted"/>
<accession>A0ABW6NRK2</accession>
<comment type="caution">
    <text evidence="1">The sequence shown here is derived from an EMBL/GenBank/DDBJ whole genome shotgun (WGS) entry which is preliminary data.</text>
</comment>
<dbReference type="Gene3D" id="1.10.10.10">
    <property type="entry name" value="Winged helix-like DNA-binding domain superfamily/Winged helix DNA-binding domain"/>
    <property type="match status" value="1"/>
</dbReference>
<dbReference type="RefSeq" id="WP_387255095.1">
    <property type="nucleotide sequence ID" value="NZ_JBIALX010000019.1"/>
</dbReference>
<dbReference type="InterPro" id="IPR036388">
    <property type="entry name" value="WH-like_DNA-bd_sf"/>
</dbReference>
<name>A0ABW6NRK2_9NOCA</name>
<reference evidence="1 2" key="1">
    <citation type="submission" date="2024-10" db="EMBL/GenBank/DDBJ databases">
        <title>The Natural Products Discovery Center: Release of the First 8490 Sequenced Strains for Exploring Actinobacteria Biosynthetic Diversity.</title>
        <authorList>
            <person name="Kalkreuter E."/>
            <person name="Kautsar S.A."/>
            <person name="Yang D."/>
            <person name="Bader C.D."/>
            <person name="Teijaro C.N."/>
            <person name="Fluegel L."/>
            <person name="Davis C.M."/>
            <person name="Simpson J.R."/>
            <person name="Lauterbach L."/>
            <person name="Steele A.D."/>
            <person name="Gui C."/>
            <person name="Meng S."/>
            <person name="Li G."/>
            <person name="Viehrig K."/>
            <person name="Ye F."/>
            <person name="Su P."/>
            <person name="Kiefer A.F."/>
            <person name="Nichols A."/>
            <person name="Cepeda A.J."/>
            <person name="Yan W."/>
            <person name="Fan B."/>
            <person name="Jiang Y."/>
            <person name="Adhikari A."/>
            <person name="Zheng C.-J."/>
            <person name="Schuster L."/>
            <person name="Cowan T.M."/>
            <person name="Smanski M.J."/>
            <person name="Chevrette M.G."/>
            <person name="De Carvalho L.P.S."/>
            <person name="Shen B."/>
        </authorList>
    </citation>
    <scope>NUCLEOTIDE SEQUENCE [LARGE SCALE GENOMIC DNA]</scope>
    <source>
        <strain evidence="1 2">NPDC004550</strain>
    </source>
</reference>
<dbReference type="InterPro" id="IPR002514">
    <property type="entry name" value="Transposase_8"/>
</dbReference>
<gene>
    <name evidence="1" type="ORF">ACFYTH_30840</name>
</gene>
<organism evidence="1 2">
    <name type="scientific">Nocardia africana</name>
    <dbReference type="NCBI Taxonomy" id="134964"/>
    <lineage>
        <taxon>Bacteria</taxon>
        <taxon>Bacillati</taxon>
        <taxon>Actinomycetota</taxon>
        <taxon>Actinomycetes</taxon>
        <taxon>Mycobacteriales</taxon>
        <taxon>Nocardiaceae</taxon>
        <taxon>Nocardia</taxon>
    </lineage>
</organism>
<dbReference type="SUPFAM" id="SSF46689">
    <property type="entry name" value="Homeodomain-like"/>
    <property type="match status" value="1"/>
</dbReference>
<evidence type="ECO:0000313" key="2">
    <source>
        <dbReference type="Proteomes" id="UP001601521"/>
    </source>
</evidence>
<protein>
    <submittedName>
        <fullName evidence="1">Transposase</fullName>
    </submittedName>
</protein>
<keyword evidence="2" id="KW-1185">Reference proteome</keyword>
<dbReference type="Proteomes" id="UP001601521">
    <property type="component" value="Unassembled WGS sequence"/>
</dbReference>
<sequence>MSSKETCSCPGVIPRSSAARCWTLIAAGRPVAQVAADLGISDQTIYVWRKQELIDTGQLPGATRLEQTELSAAKRRRWLR</sequence>
<dbReference type="Pfam" id="PF01527">
    <property type="entry name" value="HTH_Tnp_1"/>
    <property type="match status" value="1"/>
</dbReference>